<evidence type="ECO:0008006" key="3">
    <source>
        <dbReference type="Google" id="ProtNLM"/>
    </source>
</evidence>
<accession>A0AAW0UXJ7</accession>
<name>A0AAW0UXJ7_SCYPA</name>
<protein>
    <recommendedName>
        <fullName evidence="3">Secreted protein</fullName>
    </recommendedName>
</protein>
<reference evidence="1 2" key="1">
    <citation type="submission" date="2023-03" db="EMBL/GenBank/DDBJ databases">
        <title>High-quality genome of Scylla paramamosain provides insights in environmental adaptation.</title>
        <authorList>
            <person name="Zhang L."/>
        </authorList>
    </citation>
    <scope>NUCLEOTIDE SEQUENCE [LARGE SCALE GENOMIC DNA]</scope>
    <source>
        <strain evidence="1">LZ_2023a</strain>
        <tissue evidence="1">Muscle</tissue>
    </source>
</reference>
<proteinExistence type="predicted"/>
<keyword evidence="2" id="KW-1185">Reference proteome</keyword>
<sequence length="67" mass="7435">MAWVMAAFPGCVGVARLVMSSDDCFRDVRLRDCLSLPWLEFRPCLRPSPDCATAVKGDQHQPLAHSC</sequence>
<evidence type="ECO:0000313" key="1">
    <source>
        <dbReference type="EMBL" id="KAK8404409.1"/>
    </source>
</evidence>
<dbReference type="Proteomes" id="UP001487740">
    <property type="component" value="Unassembled WGS sequence"/>
</dbReference>
<gene>
    <name evidence="1" type="ORF">O3P69_007598</name>
</gene>
<evidence type="ECO:0000313" key="2">
    <source>
        <dbReference type="Proteomes" id="UP001487740"/>
    </source>
</evidence>
<dbReference type="EMBL" id="JARAKH010000004">
    <property type="protein sequence ID" value="KAK8404409.1"/>
    <property type="molecule type" value="Genomic_DNA"/>
</dbReference>
<comment type="caution">
    <text evidence="1">The sequence shown here is derived from an EMBL/GenBank/DDBJ whole genome shotgun (WGS) entry which is preliminary data.</text>
</comment>
<dbReference type="AlphaFoldDB" id="A0AAW0UXJ7"/>
<organism evidence="1 2">
    <name type="scientific">Scylla paramamosain</name>
    <name type="common">Mud crab</name>
    <dbReference type="NCBI Taxonomy" id="85552"/>
    <lineage>
        <taxon>Eukaryota</taxon>
        <taxon>Metazoa</taxon>
        <taxon>Ecdysozoa</taxon>
        <taxon>Arthropoda</taxon>
        <taxon>Crustacea</taxon>
        <taxon>Multicrustacea</taxon>
        <taxon>Malacostraca</taxon>
        <taxon>Eumalacostraca</taxon>
        <taxon>Eucarida</taxon>
        <taxon>Decapoda</taxon>
        <taxon>Pleocyemata</taxon>
        <taxon>Brachyura</taxon>
        <taxon>Eubrachyura</taxon>
        <taxon>Portunoidea</taxon>
        <taxon>Portunidae</taxon>
        <taxon>Portuninae</taxon>
        <taxon>Scylla</taxon>
    </lineage>
</organism>